<evidence type="ECO:0000259" key="4">
    <source>
        <dbReference type="PROSITE" id="PS01124"/>
    </source>
</evidence>
<dbReference type="Pfam" id="PF12833">
    <property type="entry name" value="HTH_18"/>
    <property type="match status" value="1"/>
</dbReference>
<dbReference type="Pfam" id="PF14525">
    <property type="entry name" value="AraC_binding_2"/>
    <property type="match status" value="1"/>
</dbReference>
<comment type="caution">
    <text evidence="5">The sequence shown here is derived from an EMBL/GenBank/DDBJ whole genome shotgun (WGS) entry which is preliminary data.</text>
</comment>
<dbReference type="PROSITE" id="PS01124">
    <property type="entry name" value="HTH_ARAC_FAMILY_2"/>
    <property type="match status" value="1"/>
</dbReference>
<protein>
    <submittedName>
        <fullName evidence="5">Helix-turn-helix domain-containing protein</fullName>
    </submittedName>
</protein>
<dbReference type="InterPro" id="IPR050204">
    <property type="entry name" value="AraC_XylS_family_regulators"/>
</dbReference>
<dbReference type="SUPFAM" id="SSF46689">
    <property type="entry name" value="Homeodomain-like"/>
    <property type="match status" value="1"/>
</dbReference>
<dbReference type="InterPro" id="IPR020449">
    <property type="entry name" value="Tscrpt_reg_AraC-type_HTH"/>
</dbReference>
<keyword evidence="1" id="KW-0805">Transcription regulation</keyword>
<keyword evidence="3" id="KW-0804">Transcription</keyword>
<dbReference type="InterPro" id="IPR018060">
    <property type="entry name" value="HTH_AraC"/>
</dbReference>
<dbReference type="PROSITE" id="PS00041">
    <property type="entry name" value="HTH_ARAC_FAMILY_1"/>
    <property type="match status" value="1"/>
</dbReference>
<proteinExistence type="predicted"/>
<reference evidence="6" key="1">
    <citation type="journal article" date="2019" name="Int. J. Syst. Evol. Microbiol.">
        <title>The Global Catalogue of Microorganisms (GCM) 10K type strain sequencing project: providing services to taxonomists for standard genome sequencing and annotation.</title>
        <authorList>
            <consortium name="The Broad Institute Genomics Platform"/>
            <consortium name="The Broad Institute Genome Sequencing Center for Infectious Disease"/>
            <person name="Wu L."/>
            <person name="Ma J."/>
        </authorList>
    </citation>
    <scope>NUCLEOTIDE SEQUENCE [LARGE SCALE GENOMIC DNA]</scope>
    <source>
        <strain evidence="6">JCM 17805</strain>
    </source>
</reference>
<gene>
    <name evidence="5" type="ORF">GCM10023116_50020</name>
</gene>
<accession>A0ABP8VAX2</accession>
<evidence type="ECO:0000256" key="2">
    <source>
        <dbReference type="ARBA" id="ARBA00023125"/>
    </source>
</evidence>
<dbReference type="PANTHER" id="PTHR46796">
    <property type="entry name" value="HTH-TYPE TRANSCRIPTIONAL ACTIVATOR RHAS-RELATED"/>
    <property type="match status" value="1"/>
</dbReference>
<dbReference type="PRINTS" id="PR00032">
    <property type="entry name" value="HTHARAC"/>
</dbReference>
<dbReference type="PANTHER" id="PTHR46796:SF6">
    <property type="entry name" value="ARAC SUBFAMILY"/>
    <property type="match status" value="1"/>
</dbReference>
<keyword evidence="2" id="KW-0238">DNA-binding</keyword>
<evidence type="ECO:0000313" key="6">
    <source>
        <dbReference type="Proteomes" id="UP001500604"/>
    </source>
</evidence>
<sequence>MYTSHNTNDFPSEDPIDVWEALLNKLQPFTVAPYSEGAFQGQLNLAKLGDIRLSTARVTEHLLQKNAAEIARSTNDELALIFPLYNSLGIIQGDNRYRLSQGQGLVLDLNKPLTADFFEPHLTLNLTIPRELVSGLSDSLPKDSPILLDANQGMGLLLKNHCQTLLETLETIDCVNVLDNLPGHLTHLIGLTLGVSAKNTEKVRPTVEQLRLKSIYEEIENQLHDPEVTPDRIANAIGISKAYLFKLLSRAHTSFRQEVLTRRLKKARKLLLQSNLSHLSVSEIAYRLGFNSHSHFSRSFQKAFDQSPTDFRKTRLQTKIDNERQFDLPNLSA</sequence>
<keyword evidence="6" id="KW-1185">Reference proteome</keyword>
<dbReference type="Proteomes" id="UP001500604">
    <property type="component" value="Unassembled WGS sequence"/>
</dbReference>
<dbReference type="InterPro" id="IPR018062">
    <property type="entry name" value="HTH_AraC-typ_CS"/>
</dbReference>
<organism evidence="5 6">
    <name type="scientific">Kistimonas scapharcae</name>
    <dbReference type="NCBI Taxonomy" id="1036133"/>
    <lineage>
        <taxon>Bacteria</taxon>
        <taxon>Pseudomonadati</taxon>
        <taxon>Pseudomonadota</taxon>
        <taxon>Gammaproteobacteria</taxon>
        <taxon>Oceanospirillales</taxon>
        <taxon>Endozoicomonadaceae</taxon>
        <taxon>Kistimonas</taxon>
    </lineage>
</organism>
<evidence type="ECO:0000256" key="3">
    <source>
        <dbReference type="ARBA" id="ARBA00023163"/>
    </source>
</evidence>
<dbReference type="EMBL" id="BAABFL010000480">
    <property type="protein sequence ID" value="GAA4652718.1"/>
    <property type="molecule type" value="Genomic_DNA"/>
</dbReference>
<name>A0ABP8VAX2_9GAMM</name>
<dbReference type="RefSeq" id="WP_345199339.1">
    <property type="nucleotide sequence ID" value="NZ_BAABFL010000480.1"/>
</dbReference>
<dbReference type="Gene3D" id="1.10.10.60">
    <property type="entry name" value="Homeodomain-like"/>
    <property type="match status" value="1"/>
</dbReference>
<evidence type="ECO:0000313" key="5">
    <source>
        <dbReference type="EMBL" id="GAA4652718.1"/>
    </source>
</evidence>
<dbReference type="InterPro" id="IPR009057">
    <property type="entry name" value="Homeodomain-like_sf"/>
</dbReference>
<dbReference type="SMART" id="SM00342">
    <property type="entry name" value="HTH_ARAC"/>
    <property type="match status" value="1"/>
</dbReference>
<feature type="domain" description="HTH araC/xylS-type" evidence="4">
    <location>
        <begin position="213"/>
        <end position="314"/>
    </location>
</feature>
<evidence type="ECO:0000256" key="1">
    <source>
        <dbReference type="ARBA" id="ARBA00023015"/>
    </source>
</evidence>
<dbReference type="InterPro" id="IPR035418">
    <property type="entry name" value="AraC-bd_2"/>
</dbReference>